<dbReference type="GO" id="GO:0071281">
    <property type="term" value="P:cellular response to iron ion"/>
    <property type="evidence" value="ECO:0007669"/>
    <property type="project" value="TreeGrafter"/>
</dbReference>
<dbReference type="Pfam" id="PF01497">
    <property type="entry name" value="Peripla_BP_2"/>
    <property type="match status" value="1"/>
</dbReference>
<gene>
    <name evidence="3" type="ORF">UFOPK3573_01068</name>
</gene>
<dbReference type="EMBL" id="CAFBMJ010000100">
    <property type="protein sequence ID" value="CAB4908378.1"/>
    <property type="molecule type" value="Genomic_DNA"/>
</dbReference>
<dbReference type="NCBIfam" id="NF038402">
    <property type="entry name" value="TroA_like"/>
    <property type="match status" value="1"/>
</dbReference>
<organism evidence="3">
    <name type="scientific">freshwater metagenome</name>
    <dbReference type="NCBI Taxonomy" id="449393"/>
    <lineage>
        <taxon>unclassified sequences</taxon>
        <taxon>metagenomes</taxon>
        <taxon>ecological metagenomes</taxon>
    </lineage>
</organism>
<evidence type="ECO:0000259" key="2">
    <source>
        <dbReference type="PROSITE" id="PS50983"/>
    </source>
</evidence>
<dbReference type="InterPro" id="IPR002491">
    <property type="entry name" value="ABC_transptr_periplasmic_BD"/>
</dbReference>
<evidence type="ECO:0000313" key="3">
    <source>
        <dbReference type="EMBL" id="CAB4908378.1"/>
    </source>
</evidence>
<dbReference type="PANTHER" id="PTHR30535:SF34">
    <property type="entry name" value="MOLYBDATE-BINDING PROTEIN MOLA"/>
    <property type="match status" value="1"/>
</dbReference>
<dbReference type="Gene3D" id="3.40.50.1980">
    <property type="entry name" value="Nitrogenase molybdenum iron protein domain"/>
    <property type="match status" value="2"/>
</dbReference>
<feature type="domain" description="Fe/B12 periplasmic-binding" evidence="2">
    <location>
        <begin position="60"/>
        <end position="312"/>
    </location>
</feature>
<proteinExistence type="predicted"/>
<keyword evidence="1" id="KW-0732">Signal</keyword>
<dbReference type="PROSITE" id="PS51257">
    <property type="entry name" value="PROKAR_LIPOPROTEIN"/>
    <property type="match status" value="1"/>
</dbReference>
<dbReference type="InterPro" id="IPR054828">
    <property type="entry name" value="Vit_B12_bind_prot"/>
</dbReference>
<dbReference type="AlphaFoldDB" id="A0A6J7GNX3"/>
<evidence type="ECO:0000256" key="1">
    <source>
        <dbReference type="ARBA" id="ARBA00022729"/>
    </source>
</evidence>
<sequence>MNKLTKAGIAGFLFALTATIAGCGSSSSTSDTTIAAEVSGTSQTYPVTVGDVTLNAQPMRIISLSPTSTEMLYAIGAGAQVVAVDEYSNYPAEAVALGTTLSGFEPNIEAISGFTPDLVIASYDPGSLAQQLGALGIPLFIANAPTNLDSVYEQIQQLGMLSGHVTEADQLAASMQTGIDEAVSAVVAPATPLSYYYELDNTYYSVTSNSFIGQLFNLFGLRNIADNAEAGNDYPQLSAEAIVSSNPDIIFLADTKCCAQTAETVAARDGWGGLAAVVAGNIAVLDDDVASRWGPRIVELVAAIGEAITKASAK</sequence>
<accession>A0A6J7GNX3</accession>
<reference evidence="3" key="1">
    <citation type="submission" date="2020-05" db="EMBL/GenBank/DDBJ databases">
        <authorList>
            <person name="Chiriac C."/>
            <person name="Salcher M."/>
            <person name="Ghai R."/>
            <person name="Kavagutti S V."/>
        </authorList>
    </citation>
    <scope>NUCLEOTIDE SEQUENCE</scope>
</reference>
<dbReference type="InterPro" id="IPR050902">
    <property type="entry name" value="ABC_Transporter_SBP"/>
</dbReference>
<dbReference type="CDD" id="cd01143">
    <property type="entry name" value="YvrC"/>
    <property type="match status" value="1"/>
</dbReference>
<dbReference type="PROSITE" id="PS50983">
    <property type="entry name" value="FE_B12_PBP"/>
    <property type="match status" value="1"/>
</dbReference>
<name>A0A6J7GNX3_9ZZZZ</name>
<protein>
    <submittedName>
        <fullName evidence="3">Unannotated protein</fullName>
    </submittedName>
</protein>
<dbReference type="SUPFAM" id="SSF53807">
    <property type="entry name" value="Helical backbone' metal receptor"/>
    <property type="match status" value="1"/>
</dbReference>
<dbReference type="PANTHER" id="PTHR30535">
    <property type="entry name" value="VITAMIN B12-BINDING PROTEIN"/>
    <property type="match status" value="1"/>
</dbReference>